<dbReference type="InterPro" id="IPR002823">
    <property type="entry name" value="DUF112_TM"/>
</dbReference>
<evidence type="ECO:0000313" key="4">
    <source>
        <dbReference type="Proteomes" id="UP000192903"/>
    </source>
</evidence>
<reference evidence="4" key="1">
    <citation type="submission" date="2017-04" db="EMBL/GenBank/DDBJ databases">
        <authorList>
            <person name="Varghese N."/>
            <person name="Submissions S."/>
        </authorList>
    </citation>
    <scope>NUCLEOTIDE SEQUENCE [LARGE SCALE GENOMIC DNA]</scope>
    <source>
        <strain evidence="4">B4P</strain>
    </source>
</reference>
<keyword evidence="1" id="KW-0812">Transmembrane</keyword>
<dbReference type="EMBL" id="FXAF01000007">
    <property type="protein sequence ID" value="SMF56020.1"/>
    <property type="molecule type" value="Genomic_DNA"/>
</dbReference>
<dbReference type="Pfam" id="PF01970">
    <property type="entry name" value="TctA"/>
    <property type="match status" value="1"/>
</dbReference>
<feature type="transmembrane region" description="Helical" evidence="1">
    <location>
        <begin position="138"/>
        <end position="159"/>
    </location>
</feature>
<evidence type="ECO:0000256" key="1">
    <source>
        <dbReference type="SAM" id="Phobius"/>
    </source>
</evidence>
<organism evidence="3 4">
    <name type="scientific">Xaviernesmea oryzae</name>
    <dbReference type="NCBI Taxonomy" id="464029"/>
    <lineage>
        <taxon>Bacteria</taxon>
        <taxon>Pseudomonadati</taxon>
        <taxon>Pseudomonadota</taxon>
        <taxon>Alphaproteobacteria</taxon>
        <taxon>Hyphomicrobiales</taxon>
        <taxon>Rhizobiaceae</taxon>
        <taxon>Rhizobium/Agrobacterium group</taxon>
        <taxon>Xaviernesmea</taxon>
    </lineage>
</organism>
<feature type="transmembrane region" description="Helical" evidence="1">
    <location>
        <begin position="317"/>
        <end position="341"/>
    </location>
</feature>
<feature type="transmembrane region" description="Helical" evidence="1">
    <location>
        <begin position="470"/>
        <end position="489"/>
    </location>
</feature>
<feature type="transmembrane region" description="Helical" evidence="1">
    <location>
        <begin position="20"/>
        <end position="39"/>
    </location>
</feature>
<sequence length="501" mass="52225">MSTTEALLHGLMLALQPENLMWGFIGCFLGNFVGVLPGLGSSGAIAILLPVTAILPPTPAIIMLTGIFYGSNYGGTITTVLLNIPGEAATAITALDGNPMAKAGRAGAALGIAAIGSFVGGSIATVLLAFGAPSLAKLGLMMGPAERCALMIFALCLLAMLLGRKAASGMAAALLGLLIASVGIDPVMGMPRFTFGQPELLDGINFVAAVMGLFGMSEVFVALEQRLVGKITENVGPIMPTREDLRVSVKPILRGTVIGSLIGMIPGTNSALASFLAYGVETSVAKDPSRFGKGAIEGVASPETANNAFANANFIPLLALGIPGTASLAILMGGMMMYGLAPGPFLFRDNPDIVWAVIASMFVGNLILLILNLPLASMWIQMLRVRYSLLAPVIVLFTLVGSYSISSSMVSVWTTLTFGIIGFGMKKFDLPIAPMVLTMVLGPLLEANLRRALTISRGDFSVFFNHPISAVILVAAALVLTFLVLRLIFARSRTPSFDSED</sequence>
<keyword evidence="1" id="KW-0472">Membrane</keyword>
<keyword evidence="1" id="KW-1133">Transmembrane helix</keyword>
<feature type="transmembrane region" description="Helical" evidence="1">
    <location>
        <begin position="107"/>
        <end position="132"/>
    </location>
</feature>
<evidence type="ECO:0000259" key="2">
    <source>
        <dbReference type="Pfam" id="PF01970"/>
    </source>
</evidence>
<gene>
    <name evidence="3" type="ORF">SAMN02982989_0124</name>
</gene>
<feature type="transmembrane region" description="Helical" evidence="1">
    <location>
        <begin position="75"/>
        <end position="95"/>
    </location>
</feature>
<feature type="transmembrane region" description="Helical" evidence="1">
    <location>
        <begin position="430"/>
        <end position="449"/>
    </location>
</feature>
<feature type="domain" description="DUF112" evidence="2">
    <location>
        <begin position="20"/>
        <end position="437"/>
    </location>
</feature>
<dbReference type="Proteomes" id="UP000192903">
    <property type="component" value="Unassembled WGS sequence"/>
</dbReference>
<dbReference type="RefSeq" id="WP_085423496.1">
    <property type="nucleotide sequence ID" value="NZ_FXAF01000007.1"/>
</dbReference>
<feature type="transmembrane region" description="Helical" evidence="1">
    <location>
        <begin position="353"/>
        <end position="375"/>
    </location>
</feature>
<dbReference type="PANTHER" id="PTHR35342:SF5">
    <property type="entry name" value="TRICARBOXYLIC TRANSPORT PROTEIN"/>
    <property type="match status" value="1"/>
</dbReference>
<proteinExistence type="predicted"/>
<feature type="transmembrane region" description="Helical" evidence="1">
    <location>
        <begin position="387"/>
        <end position="410"/>
    </location>
</feature>
<keyword evidence="4" id="KW-1185">Reference proteome</keyword>
<evidence type="ECO:0000313" key="3">
    <source>
        <dbReference type="EMBL" id="SMF56020.1"/>
    </source>
</evidence>
<feature type="transmembrane region" description="Helical" evidence="1">
    <location>
        <begin position="166"/>
        <end position="184"/>
    </location>
</feature>
<feature type="transmembrane region" description="Helical" evidence="1">
    <location>
        <begin position="46"/>
        <end position="69"/>
    </location>
</feature>
<accession>A0A1X7FNY8</accession>
<name>A0A1X7FNY8_9HYPH</name>
<dbReference type="OrthoDB" id="9806425at2"/>
<dbReference type="STRING" id="464029.SAMN02982989_0124"/>
<dbReference type="PANTHER" id="PTHR35342">
    <property type="entry name" value="TRICARBOXYLIC TRANSPORT PROTEIN"/>
    <property type="match status" value="1"/>
</dbReference>
<dbReference type="AlphaFoldDB" id="A0A1X7FNY8"/>
<protein>
    <submittedName>
        <fullName evidence="3">Putative tricarboxylic transport membrane protein</fullName>
    </submittedName>
</protein>
<feature type="transmembrane region" description="Helical" evidence="1">
    <location>
        <begin position="204"/>
        <end position="223"/>
    </location>
</feature>